<keyword evidence="2" id="KW-1185">Reference proteome</keyword>
<dbReference type="EMBL" id="ML208429">
    <property type="protein sequence ID" value="TFK65655.1"/>
    <property type="molecule type" value="Genomic_DNA"/>
</dbReference>
<evidence type="ECO:0000313" key="1">
    <source>
        <dbReference type="EMBL" id="TFK65655.1"/>
    </source>
</evidence>
<name>A0ACD3AJ06_9AGAR</name>
<protein>
    <submittedName>
        <fullName evidence="1">Uncharacterized protein</fullName>
    </submittedName>
</protein>
<organism evidence="1 2">
    <name type="scientific">Pluteus cervinus</name>
    <dbReference type="NCBI Taxonomy" id="181527"/>
    <lineage>
        <taxon>Eukaryota</taxon>
        <taxon>Fungi</taxon>
        <taxon>Dikarya</taxon>
        <taxon>Basidiomycota</taxon>
        <taxon>Agaricomycotina</taxon>
        <taxon>Agaricomycetes</taxon>
        <taxon>Agaricomycetidae</taxon>
        <taxon>Agaricales</taxon>
        <taxon>Pluteineae</taxon>
        <taxon>Pluteaceae</taxon>
        <taxon>Pluteus</taxon>
    </lineage>
</organism>
<evidence type="ECO:0000313" key="2">
    <source>
        <dbReference type="Proteomes" id="UP000308600"/>
    </source>
</evidence>
<dbReference type="Proteomes" id="UP000308600">
    <property type="component" value="Unassembled WGS sequence"/>
</dbReference>
<accession>A0ACD3AJ06</accession>
<reference evidence="1 2" key="1">
    <citation type="journal article" date="2019" name="Nat. Ecol. Evol.">
        <title>Megaphylogeny resolves global patterns of mushroom evolution.</title>
        <authorList>
            <person name="Varga T."/>
            <person name="Krizsan K."/>
            <person name="Foldi C."/>
            <person name="Dima B."/>
            <person name="Sanchez-Garcia M."/>
            <person name="Sanchez-Ramirez S."/>
            <person name="Szollosi G.J."/>
            <person name="Szarkandi J.G."/>
            <person name="Papp V."/>
            <person name="Albert L."/>
            <person name="Andreopoulos W."/>
            <person name="Angelini C."/>
            <person name="Antonin V."/>
            <person name="Barry K.W."/>
            <person name="Bougher N.L."/>
            <person name="Buchanan P."/>
            <person name="Buyck B."/>
            <person name="Bense V."/>
            <person name="Catcheside P."/>
            <person name="Chovatia M."/>
            <person name="Cooper J."/>
            <person name="Damon W."/>
            <person name="Desjardin D."/>
            <person name="Finy P."/>
            <person name="Geml J."/>
            <person name="Haridas S."/>
            <person name="Hughes K."/>
            <person name="Justo A."/>
            <person name="Karasinski D."/>
            <person name="Kautmanova I."/>
            <person name="Kiss B."/>
            <person name="Kocsube S."/>
            <person name="Kotiranta H."/>
            <person name="LaButti K.M."/>
            <person name="Lechner B.E."/>
            <person name="Liimatainen K."/>
            <person name="Lipzen A."/>
            <person name="Lukacs Z."/>
            <person name="Mihaltcheva S."/>
            <person name="Morgado L.N."/>
            <person name="Niskanen T."/>
            <person name="Noordeloos M.E."/>
            <person name="Ohm R.A."/>
            <person name="Ortiz-Santana B."/>
            <person name="Ovrebo C."/>
            <person name="Racz N."/>
            <person name="Riley R."/>
            <person name="Savchenko A."/>
            <person name="Shiryaev A."/>
            <person name="Soop K."/>
            <person name="Spirin V."/>
            <person name="Szebenyi C."/>
            <person name="Tomsovsky M."/>
            <person name="Tulloss R.E."/>
            <person name="Uehling J."/>
            <person name="Grigoriev I.V."/>
            <person name="Vagvolgyi C."/>
            <person name="Papp T."/>
            <person name="Martin F.M."/>
            <person name="Miettinen O."/>
            <person name="Hibbett D.S."/>
            <person name="Nagy L.G."/>
        </authorList>
    </citation>
    <scope>NUCLEOTIDE SEQUENCE [LARGE SCALE GENOMIC DNA]</scope>
    <source>
        <strain evidence="1 2">NL-1719</strain>
    </source>
</reference>
<gene>
    <name evidence="1" type="ORF">BDN72DRAFT_845254</name>
</gene>
<sequence length="774" mass="87165">MDLFSNSKTIRERSPFKILYPDNFEDTISGLSDLKLTPDEQEDIINKPFKYQDLDLTAFFHHVRDSEQPLSPTDLSSIHEFIQTCQSDITHLTTSITETISTISQLCLILSRTTCQLIHRQDQLQLGQYLLSGPSNHLPDDILQHIFLLCFQGNENSKPNPLKAPLQLSSVCHRWRVVVNSTSGMWSTVLVDTQKINSIKLSKEWIGRCHFLALKLNYNNAHFIGKGKEKELGTQPNDKVETQSQFDELVELIQSSPVWFQRLNINFTQRDDSSRVLPLILKGHQEELEELIVRDDHRAPNLDHYPHLRRLYLYRPPDSWRHSPPPAGLTLLVLMRKIHWKMLEMILSQCPSLQSLYIRLSESGKTTALTIQSTVDGAQPETPVDAETISITHHNLTYLSISNGCKSQSLPANLLNQFDLPALYIFEYCLENHSQNGGGNVFGDFWGPGGRPLVHRGPYMPNFEMDRGSEVSDSEDYPRPTVPRSPPVIHMRTLITSVRVSTPTTSASVITPTPAPTSTSTAVTIPGTIKWLTTHSLLPQIRRLTLDLEISMNQTDLLTLLKSAGSVEELCIACDSNMVKKVVEVLTGIPGLSRTSGDSIPLLPALKKLRFPAGLSARDIRNLRDPIKTLLQAWSSPNPNPDPDRENTSGALEQNPTQFTTESSSQIHRLTHLDITYKRGDLHHLASFHKVVAEVNPNLTLRILKRQEDLETTVSDIPKSFEVYNLPFSDIRKYEVFVMVGGGGGGGDQKPEEGWEVKVGSVWSVESEVFMYER</sequence>
<proteinExistence type="predicted"/>